<keyword evidence="2" id="KW-0808">Transferase</keyword>
<gene>
    <name evidence="2" type="ORF">BcabD6B2_49290</name>
</gene>
<keyword evidence="3" id="KW-1185">Reference proteome</keyword>
<dbReference type="CDD" id="cd14014">
    <property type="entry name" value="STKc_PknB_like"/>
    <property type="match status" value="1"/>
</dbReference>
<dbReference type="InterPro" id="IPR008271">
    <property type="entry name" value="Ser/Thr_kinase_AS"/>
</dbReference>
<dbReference type="InterPro" id="IPR051681">
    <property type="entry name" value="Ser/Thr_Kinases-Pseudokinases"/>
</dbReference>
<evidence type="ECO:0000313" key="3">
    <source>
        <dbReference type="Proteomes" id="UP001497744"/>
    </source>
</evidence>
<reference evidence="2 3" key="1">
    <citation type="submission" date="2021-06" db="EMBL/GenBank/DDBJ databases">
        <title>Genome sequence of Babesia caballi.</title>
        <authorList>
            <person name="Yamagishi J."/>
            <person name="Kidaka T."/>
            <person name="Ochi A."/>
        </authorList>
    </citation>
    <scope>NUCLEOTIDE SEQUENCE [LARGE SCALE GENOMIC DNA]</scope>
    <source>
        <strain evidence="2">USDA-D6B2</strain>
    </source>
</reference>
<dbReference type="InterPro" id="IPR011009">
    <property type="entry name" value="Kinase-like_dom_sf"/>
</dbReference>
<dbReference type="PROSITE" id="PS50011">
    <property type="entry name" value="PROTEIN_KINASE_DOM"/>
    <property type="match status" value="1"/>
</dbReference>
<dbReference type="PANTHER" id="PTHR44329:SF214">
    <property type="entry name" value="PROTEIN KINASE DOMAIN-CONTAINING PROTEIN"/>
    <property type="match status" value="1"/>
</dbReference>
<keyword evidence="2" id="KW-0418">Kinase</keyword>
<accession>A0AAV4M0D4</accession>
<evidence type="ECO:0000259" key="1">
    <source>
        <dbReference type="PROSITE" id="PS50011"/>
    </source>
</evidence>
<dbReference type="InterPro" id="IPR000719">
    <property type="entry name" value="Prot_kinase_dom"/>
</dbReference>
<comment type="caution">
    <text evidence="2">The sequence shown here is derived from an EMBL/GenBank/DDBJ whole genome shotgun (WGS) entry which is preliminary data.</text>
</comment>
<feature type="domain" description="Protein kinase" evidence="1">
    <location>
        <begin position="326"/>
        <end position="623"/>
    </location>
</feature>
<dbReference type="Proteomes" id="UP001497744">
    <property type="component" value="Unassembled WGS sequence"/>
</dbReference>
<dbReference type="SUPFAM" id="SSF56112">
    <property type="entry name" value="Protein kinase-like (PK-like)"/>
    <property type="match status" value="1"/>
</dbReference>
<dbReference type="EMBL" id="BPLF01000005">
    <property type="protein sequence ID" value="GIX65494.1"/>
    <property type="molecule type" value="Genomic_DNA"/>
</dbReference>
<dbReference type="Pfam" id="PF00069">
    <property type="entry name" value="Pkinase"/>
    <property type="match status" value="1"/>
</dbReference>
<dbReference type="AlphaFoldDB" id="A0AAV4M0D4"/>
<dbReference type="GO" id="GO:0004674">
    <property type="term" value="F:protein serine/threonine kinase activity"/>
    <property type="evidence" value="ECO:0007669"/>
    <property type="project" value="UniProtKB-KW"/>
</dbReference>
<dbReference type="PROSITE" id="PS00108">
    <property type="entry name" value="PROTEIN_KINASE_ST"/>
    <property type="match status" value="1"/>
</dbReference>
<name>A0AAV4M0D4_BABCB</name>
<dbReference type="Gene3D" id="1.10.510.10">
    <property type="entry name" value="Transferase(Phosphotransferase) domain 1"/>
    <property type="match status" value="1"/>
</dbReference>
<dbReference type="GO" id="GO:0005524">
    <property type="term" value="F:ATP binding"/>
    <property type="evidence" value="ECO:0007669"/>
    <property type="project" value="InterPro"/>
</dbReference>
<evidence type="ECO:0000313" key="2">
    <source>
        <dbReference type="EMBL" id="GIX65494.1"/>
    </source>
</evidence>
<sequence length="623" mass="68489">MGGHGSSAFTPTRGDVQPVPTVVHGARELEHGITSIETASTYRSDVYEEKLTDVKDKNAKVVQLARENGKAKIGHADGSGSLSAAVEPSYSRLGCRYARRSLATETHNGIVVDGLLASMARGSRSSKCSGMGISGVQNTEVRDSIIDAEESLANLTLRRKDGRSSAGINAAMHSNAEGSVLKPSASVRKGGVSMQQRLLCDQVFKRNKHEREFQWEASKDLDVVASSSIYDRDAPAAGSNNPALAVQLSSGYFWHRPFATSQREKVTYFRGLPYVETFNPGMQKSWHLEAISALTREQYASLKMTMLRLSKGNTNLDPKLLIMLSRGSWEVLQEGTFGTVYIGCVEGLGNCAVKIPVTDMVQQDPVGVMRRYINEWDILSRCDHPNIVKLRGGLIFGVFDIWLCTELIKGADLHSIKYGQHTRRTITAKASLKMCRELAEAIHYLHTPTSQRRKVVHRDIKPENIIVMPDWSIKLCDFGDACENTGEEADNISGATWLYAPPELLKHKSIMVDIVGFDGGHEGYVAQLSEKWDIWSMGCVFQEMFGYSGPFHHLVDAHDKPAQICEKMVVNAVRGLVPRIPPSLAATKIGRLIAQCLQNDAEARPTAAQICAVLRAPDASLLH</sequence>
<proteinExistence type="predicted"/>
<keyword evidence="2" id="KW-0723">Serine/threonine-protein kinase</keyword>
<dbReference type="RefSeq" id="XP_067717563.1">
    <property type="nucleotide sequence ID" value="XM_067861462.1"/>
</dbReference>
<dbReference type="Gene3D" id="3.30.200.20">
    <property type="entry name" value="Phosphorylase Kinase, domain 1"/>
    <property type="match status" value="1"/>
</dbReference>
<dbReference type="PANTHER" id="PTHR44329">
    <property type="entry name" value="SERINE/THREONINE-PROTEIN KINASE TNNI3K-RELATED"/>
    <property type="match status" value="1"/>
</dbReference>
<organism evidence="2 3">
    <name type="scientific">Babesia caballi</name>
    <dbReference type="NCBI Taxonomy" id="5871"/>
    <lineage>
        <taxon>Eukaryota</taxon>
        <taxon>Sar</taxon>
        <taxon>Alveolata</taxon>
        <taxon>Apicomplexa</taxon>
        <taxon>Aconoidasida</taxon>
        <taxon>Piroplasmida</taxon>
        <taxon>Babesiidae</taxon>
        <taxon>Babesia</taxon>
    </lineage>
</organism>
<dbReference type="SMART" id="SM00220">
    <property type="entry name" value="S_TKc"/>
    <property type="match status" value="1"/>
</dbReference>
<protein>
    <submittedName>
        <fullName evidence="2">Serine/threonine protein kinase</fullName>
    </submittedName>
</protein>
<dbReference type="GeneID" id="94196975"/>